<feature type="region of interest" description="Disordered" evidence="1">
    <location>
        <begin position="73"/>
        <end position="94"/>
    </location>
</feature>
<reference evidence="2" key="3">
    <citation type="submission" date="2025-09" db="UniProtKB">
        <authorList>
            <consortium name="Ensembl"/>
        </authorList>
    </citation>
    <scope>IDENTIFICATION</scope>
</reference>
<evidence type="ECO:0000313" key="3">
    <source>
        <dbReference type="Proteomes" id="UP000008144"/>
    </source>
</evidence>
<reference evidence="2" key="2">
    <citation type="submission" date="2025-08" db="UniProtKB">
        <authorList>
            <consortium name="Ensembl"/>
        </authorList>
    </citation>
    <scope>IDENTIFICATION</scope>
</reference>
<protein>
    <submittedName>
        <fullName evidence="2">Uncharacterized protein</fullName>
    </submittedName>
</protein>
<reference evidence="3" key="1">
    <citation type="journal article" date="2002" name="Science">
        <title>The draft genome of Ciona intestinalis: insights into chordate and vertebrate origins.</title>
        <authorList>
            <person name="Dehal P."/>
            <person name="Satou Y."/>
            <person name="Campbell R.K."/>
            <person name="Chapman J."/>
            <person name="Degnan B."/>
            <person name="De Tomaso A."/>
            <person name="Davidson B."/>
            <person name="Di Gregorio A."/>
            <person name="Gelpke M."/>
            <person name="Goodstein D.M."/>
            <person name="Harafuji N."/>
            <person name="Hastings K.E."/>
            <person name="Ho I."/>
            <person name="Hotta K."/>
            <person name="Huang W."/>
            <person name="Kawashima T."/>
            <person name="Lemaire P."/>
            <person name="Martinez D."/>
            <person name="Meinertzhagen I.A."/>
            <person name="Necula S."/>
            <person name="Nonaka M."/>
            <person name="Putnam N."/>
            <person name="Rash S."/>
            <person name="Saiga H."/>
            <person name="Satake M."/>
            <person name="Terry A."/>
            <person name="Yamada L."/>
            <person name="Wang H.G."/>
            <person name="Awazu S."/>
            <person name="Azumi K."/>
            <person name="Boore J."/>
            <person name="Branno M."/>
            <person name="Chin-Bow S."/>
            <person name="DeSantis R."/>
            <person name="Doyle S."/>
            <person name="Francino P."/>
            <person name="Keys D.N."/>
            <person name="Haga S."/>
            <person name="Hayashi H."/>
            <person name="Hino K."/>
            <person name="Imai K.S."/>
            <person name="Inaba K."/>
            <person name="Kano S."/>
            <person name="Kobayashi K."/>
            <person name="Kobayashi M."/>
            <person name="Lee B.I."/>
            <person name="Makabe K.W."/>
            <person name="Manohar C."/>
            <person name="Matassi G."/>
            <person name="Medina M."/>
            <person name="Mochizuki Y."/>
            <person name="Mount S."/>
            <person name="Morishita T."/>
            <person name="Miura S."/>
            <person name="Nakayama A."/>
            <person name="Nishizaka S."/>
            <person name="Nomoto H."/>
            <person name="Ohta F."/>
            <person name="Oishi K."/>
            <person name="Rigoutsos I."/>
            <person name="Sano M."/>
            <person name="Sasaki A."/>
            <person name="Sasakura Y."/>
            <person name="Shoguchi E."/>
            <person name="Shin-i T."/>
            <person name="Spagnuolo A."/>
            <person name="Stainier D."/>
            <person name="Suzuki M.M."/>
            <person name="Tassy O."/>
            <person name="Takatori N."/>
            <person name="Tokuoka M."/>
            <person name="Yagi K."/>
            <person name="Yoshizaki F."/>
            <person name="Wada S."/>
            <person name="Zhang C."/>
            <person name="Hyatt P.D."/>
            <person name="Larimer F."/>
            <person name="Detter C."/>
            <person name="Doggett N."/>
            <person name="Glavina T."/>
            <person name="Hawkins T."/>
            <person name="Richardson P."/>
            <person name="Lucas S."/>
            <person name="Kohara Y."/>
            <person name="Levine M."/>
            <person name="Satoh N."/>
            <person name="Rokhsar D.S."/>
        </authorList>
    </citation>
    <scope>NUCLEOTIDE SEQUENCE [LARGE SCALE GENOMIC DNA]</scope>
</reference>
<accession>F6SRH4</accession>
<dbReference type="PANTHER" id="PTHR16078:SF1">
    <property type="entry name" value="COILED-COIL DOMAIN-CONTAINING PROTEIN 87"/>
    <property type="match status" value="1"/>
</dbReference>
<dbReference type="PANTHER" id="PTHR16078">
    <property type="entry name" value="COILED-COIL DOMAIN-CONTAINING PROTEIN 87"/>
    <property type="match status" value="1"/>
</dbReference>
<dbReference type="InParanoid" id="F6SRH4"/>
<name>F6SRH4_CIOIN</name>
<dbReference type="AlphaFoldDB" id="F6SRH4"/>
<sequence length="311" mass="35451">MIMMRKQMKEETTDLDDGTNVPALIQAITRREIDDEKMRSLKKEENSFVKAEFDHEVAPPPPKYQQPSIKEVKLPGLSNPVDGSPTIVRTSNEQVSDKVELPTITLTTCGPLYNDLTGEISPSIVKELDSNLFHGEELTEVYGEIMKTVPDDHLMFNNDAVVVTPVKEVDMSKIRMKHTNNNQHQPINPMLKMAQTQPHWEGEGDWKYHQLTDSVASHGTNHKTSREYASWLAWWKSTINTDDYLKYLSTQDSDFLGAIFHFYDSEASESVAGMSSNSARVKAQKEYEMKVEKIQASKEHYERGLWNVNSV</sequence>
<organism evidence="2 3">
    <name type="scientific">Ciona intestinalis</name>
    <name type="common">Transparent sea squirt</name>
    <name type="synonym">Ascidia intestinalis</name>
    <dbReference type="NCBI Taxonomy" id="7719"/>
    <lineage>
        <taxon>Eukaryota</taxon>
        <taxon>Metazoa</taxon>
        <taxon>Chordata</taxon>
        <taxon>Tunicata</taxon>
        <taxon>Ascidiacea</taxon>
        <taxon>Phlebobranchia</taxon>
        <taxon>Cionidae</taxon>
        <taxon>Ciona</taxon>
    </lineage>
</organism>
<dbReference type="Proteomes" id="UP000008144">
    <property type="component" value="Unassembled WGS sequence"/>
</dbReference>
<dbReference type="Ensembl" id="ENSCINT00000028659.2">
    <property type="protein sequence ID" value="ENSCINP00000028413.2"/>
    <property type="gene ID" value="ENSCING00000016382.2"/>
</dbReference>
<dbReference type="InterPro" id="IPR037383">
    <property type="entry name" value="CCDC87"/>
</dbReference>
<evidence type="ECO:0000313" key="2">
    <source>
        <dbReference type="Ensembl" id="ENSCINP00000028413.2"/>
    </source>
</evidence>
<evidence type="ECO:0000256" key="1">
    <source>
        <dbReference type="SAM" id="MobiDB-lite"/>
    </source>
</evidence>
<dbReference type="HOGENOM" id="CLU_895839_0_0_1"/>
<dbReference type="STRING" id="7719.ENSCINP00000028413"/>
<proteinExistence type="predicted"/>
<dbReference type="GeneTree" id="ENSGT00390000018647"/>
<keyword evidence="3" id="KW-1185">Reference proteome</keyword>